<feature type="domain" description="2EXR" evidence="1">
    <location>
        <begin position="78"/>
        <end position="170"/>
    </location>
</feature>
<sequence length="286" mass="32537">MVIDLWPASDLSRRSSGTLAEAVFVTILVQSSSLCFISQSLGRDLDLAMSSFNLSLLRDSLPDSDLQLHPQTPVLTNFTKFLNLPPMTRKLIWDMIRGRRVLATMDSNGALHTTTPPPITFQICKDSRYATLSAYEVPLAFSGYASTHDVVVKPYNSALHLHFFDANVDTLILHGRNPSDASCYFQYATSSIAEDLTEIKSLEVKRFDWAMLMFRGWRTWSQGLNPQFTYFRCFRGLKRLTIIGGGHGLRTKQEQEDCKDAFRRVFQTFDTMYPDYQIPEVVIKIP</sequence>
<evidence type="ECO:0000313" key="3">
    <source>
        <dbReference type="Proteomes" id="UP000054321"/>
    </source>
</evidence>
<reference evidence="3" key="2">
    <citation type="submission" date="2015-01" db="EMBL/GenBank/DDBJ databases">
        <title>Evolutionary Origins and Diversification of the Mycorrhizal Mutualists.</title>
        <authorList>
            <consortium name="DOE Joint Genome Institute"/>
            <consortium name="Mycorrhizal Genomics Consortium"/>
            <person name="Kohler A."/>
            <person name="Kuo A."/>
            <person name="Nagy L.G."/>
            <person name="Floudas D."/>
            <person name="Copeland A."/>
            <person name="Barry K.W."/>
            <person name="Cichocki N."/>
            <person name="Veneault-Fourrey C."/>
            <person name="LaButti K."/>
            <person name="Lindquist E.A."/>
            <person name="Lipzen A."/>
            <person name="Lundell T."/>
            <person name="Morin E."/>
            <person name="Murat C."/>
            <person name="Riley R."/>
            <person name="Ohm R."/>
            <person name="Sun H."/>
            <person name="Tunlid A."/>
            <person name="Henrissat B."/>
            <person name="Grigoriev I.V."/>
            <person name="Hibbett D.S."/>
            <person name="Martin F."/>
        </authorList>
    </citation>
    <scope>NUCLEOTIDE SEQUENCE [LARGE SCALE GENOMIC DNA]</scope>
    <source>
        <strain evidence="3">Zn</strain>
    </source>
</reference>
<dbReference type="PANTHER" id="PTHR35910:SF6">
    <property type="entry name" value="2EXR DOMAIN-CONTAINING PROTEIN"/>
    <property type="match status" value="1"/>
</dbReference>
<protein>
    <recommendedName>
        <fullName evidence="1">2EXR domain-containing protein</fullName>
    </recommendedName>
</protein>
<accession>A0A0C3CAN6</accession>
<gene>
    <name evidence="2" type="ORF">OIDMADRAFT_183455</name>
</gene>
<organism evidence="2 3">
    <name type="scientific">Oidiodendron maius (strain Zn)</name>
    <dbReference type="NCBI Taxonomy" id="913774"/>
    <lineage>
        <taxon>Eukaryota</taxon>
        <taxon>Fungi</taxon>
        <taxon>Dikarya</taxon>
        <taxon>Ascomycota</taxon>
        <taxon>Pezizomycotina</taxon>
        <taxon>Leotiomycetes</taxon>
        <taxon>Leotiomycetes incertae sedis</taxon>
        <taxon>Myxotrichaceae</taxon>
        <taxon>Oidiodendron</taxon>
    </lineage>
</organism>
<evidence type="ECO:0000313" key="2">
    <source>
        <dbReference type="EMBL" id="KIM95993.1"/>
    </source>
</evidence>
<dbReference type="Pfam" id="PF20150">
    <property type="entry name" value="2EXR"/>
    <property type="match status" value="1"/>
</dbReference>
<dbReference type="InParanoid" id="A0A0C3CAN6"/>
<dbReference type="EMBL" id="KN832885">
    <property type="protein sequence ID" value="KIM95993.1"/>
    <property type="molecule type" value="Genomic_DNA"/>
</dbReference>
<name>A0A0C3CAN6_OIDMZ</name>
<proteinExistence type="predicted"/>
<dbReference type="OrthoDB" id="3553670at2759"/>
<reference evidence="2 3" key="1">
    <citation type="submission" date="2014-04" db="EMBL/GenBank/DDBJ databases">
        <authorList>
            <consortium name="DOE Joint Genome Institute"/>
            <person name="Kuo A."/>
            <person name="Martino E."/>
            <person name="Perotto S."/>
            <person name="Kohler A."/>
            <person name="Nagy L.G."/>
            <person name="Floudas D."/>
            <person name="Copeland A."/>
            <person name="Barry K.W."/>
            <person name="Cichocki N."/>
            <person name="Veneault-Fourrey C."/>
            <person name="LaButti K."/>
            <person name="Lindquist E.A."/>
            <person name="Lipzen A."/>
            <person name="Lundell T."/>
            <person name="Morin E."/>
            <person name="Murat C."/>
            <person name="Sun H."/>
            <person name="Tunlid A."/>
            <person name="Henrissat B."/>
            <person name="Grigoriev I.V."/>
            <person name="Hibbett D.S."/>
            <person name="Martin F."/>
            <person name="Nordberg H.P."/>
            <person name="Cantor M.N."/>
            <person name="Hua S.X."/>
        </authorList>
    </citation>
    <scope>NUCLEOTIDE SEQUENCE [LARGE SCALE GENOMIC DNA]</scope>
    <source>
        <strain evidence="2 3">Zn</strain>
    </source>
</reference>
<dbReference type="InterPro" id="IPR045518">
    <property type="entry name" value="2EXR"/>
</dbReference>
<dbReference type="HOGENOM" id="CLU_973496_0_0_1"/>
<evidence type="ECO:0000259" key="1">
    <source>
        <dbReference type="Pfam" id="PF20150"/>
    </source>
</evidence>
<keyword evidence="3" id="KW-1185">Reference proteome</keyword>
<dbReference type="Proteomes" id="UP000054321">
    <property type="component" value="Unassembled WGS sequence"/>
</dbReference>
<dbReference type="AlphaFoldDB" id="A0A0C3CAN6"/>
<dbReference type="PANTHER" id="PTHR35910">
    <property type="entry name" value="2EXR DOMAIN-CONTAINING PROTEIN"/>
    <property type="match status" value="1"/>
</dbReference>